<dbReference type="Pfam" id="PF00397">
    <property type="entry name" value="WW"/>
    <property type="match status" value="2"/>
</dbReference>
<dbReference type="InterPro" id="IPR001202">
    <property type="entry name" value="WW_dom"/>
</dbReference>
<comment type="caution">
    <text evidence="3">The sequence shown here is derived from an EMBL/GenBank/DDBJ whole genome shotgun (WGS) entry which is preliminary data.</text>
</comment>
<feature type="compositionally biased region" description="Polar residues" evidence="1">
    <location>
        <begin position="244"/>
        <end position="253"/>
    </location>
</feature>
<dbReference type="PANTHER" id="PTHR46697:SF1">
    <property type="entry name" value="FORMIN-BINDING PROTEIN 4"/>
    <property type="match status" value="1"/>
</dbReference>
<dbReference type="EMBL" id="JPWU03000001">
    <property type="protein sequence ID" value="KAG2533564.1"/>
    <property type="molecule type" value="Genomic_DNA"/>
</dbReference>
<dbReference type="PANTHER" id="PTHR46697">
    <property type="entry name" value="FORMIN-BINDING PROTEIN 4"/>
    <property type="match status" value="1"/>
</dbReference>
<feature type="region of interest" description="Disordered" evidence="1">
    <location>
        <begin position="223"/>
        <end position="316"/>
    </location>
</feature>
<feature type="compositionally biased region" description="Low complexity" evidence="1">
    <location>
        <begin position="38"/>
        <end position="51"/>
    </location>
</feature>
<feature type="domain" description="WW" evidence="2">
    <location>
        <begin position="120"/>
        <end position="154"/>
    </location>
</feature>
<dbReference type="SUPFAM" id="SSF51045">
    <property type="entry name" value="WW domain"/>
    <property type="match status" value="2"/>
</dbReference>
<dbReference type="InterPro" id="IPR036020">
    <property type="entry name" value="WW_dom_sf"/>
</dbReference>
<dbReference type="InterPro" id="IPR053076">
    <property type="entry name" value="WW_domain_protein"/>
</dbReference>
<dbReference type="Proteomes" id="UP000792063">
    <property type="component" value="Unassembled WGS sequence"/>
</dbReference>
<evidence type="ECO:0000313" key="3">
    <source>
        <dbReference type="EMBL" id="KAG2533564.1"/>
    </source>
</evidence>
<protein>
    <recommendedName>
        <fullName evidence="2">WW domain-containing protein</fullName>
    </recommendedName>
</protein>
<organism evidence="3 4">
    <name type="scientific">Phytophthora kernoviae</name>
    <dbReference type="NCBI Taxonomy" id="325452"/>
    <lineage>
        <taxon>Eukaryota</taxon>
        <taxon>Sar</taxon>
        <taxon>Stramenopiles</taxon>
        <taxon>Oomycota</taxon>
        <taxon>Peronosporomycetes</taxon>
        <taxon>Peronosporales</taxon>
        <taxon>Peronosporaceae</taxon>
        <taxon>Phytophthora</taxon>
    </lineage>
</organism>
<evidence type="ECO:0000313" key="4">
    <source>
        <dbReference type="Proteomes" id="UP000792063"/>
    </source>
</evidence>
<reference evidence="3" key="1">
    <citation type="journal article" date="2015" name="Genom Data">
        <title>Genome sequences of six Phytophthora species associated with forests in New Zealand.</title>
        <authorList>
            <person name="Studholme D.J."/>
            <person name="McDougal R.L."/>
            <person name="Sambles C."/>
            <person name="Hansen E."/>
            <person name="Hardy G."/>
            <person name="Grant M."/>
            <person name="Ganley R.J."/>
            <person name="Williams N.M."/>
        </authorList>
    </citation>
    <scope>NUCLEOTIDE SEQUENCE</scope>
    <source>
        <strain evidence="3">NZFS 3630</strain>
    </source>
</reference>
<accession>A0A921VH23</accession>
<feature type="domain" description="WW" evidence="2">
    <location>
        <begin position="170"/>
        <end position="204"/>
    </location>
</feature>
<dbReference type="PROSITE" id="PS01159">
    <property type="entry name" value="WW_DOMAIN_1"/>
    <property type="match status" value="1"/>
</dbReference>
<dbReference type="AlphaFoldDB" id="A0A921VH23"/>
<evidence type="ECO:0000259" key="2">
    <source>
        <dbReference type="PROSITE" id="PS50020"/>
    </source>
</evidence>
<dbReference type="CDD" id="cd00201">
    <property type="entry name" value="WW"/>
    <property type="match status" value="2"/>
</dbReference>
<evidence type="ECO:0000256" key="1">
    <source>
        <dbReference type="SAM" id="MobiDB-lite"/>
    </source>
</evidence>
<feature type="compositionally biased region" description="Polar residues" evidence="1">
    <location>
        <begin position="227"/>
        <end position="236"/>
    </location>
</feature>
<reference evidence="3" key="2">
    <citation type="submission" date="2020-06" db="EMBL/GenBank/DDBJ databases">
        <authorList>
            <person name="Studholme D.J."/>
        </authorList>
    </citation>
    <scope>NUCLEOTIDE SEQUENCE</scope>
    <source>
        <strain evidence="3">NZFS 3630</strain>
    </source>
</reference>
<feature type="region of interest" description="Disordered" evidence="1">
    <location>
        <begin position="24"/>
        <end position="79"/>
    </location>
</feature>
<gene>
    <name evidence="3" type="ORF">JM18_000023</name>
</gene>
<dbReference type="SMART" id="SM00456">
    <property type="entry name" value="WW"/>
    <property type="match status" value="2"/>
</dbReference>
<dbReference type="PROSITE" id="PS50020">
    <property type="entry name" value="WW_DOMAIN_2"/>
    <property type="match status" value="2"/>
</dbReference>
<dbReference type="Gene3D" id="2.20.70.10">
    <property type="match status" value="2"/>
</dbReference>
<proteinExistence type="predicted"/>
<name>A0A921VH23_9STRA</name>
<sequence length="370" mass="40372">MPPKSAVAAERLKKELTAQQARAEALKHLQSTGSGPSQRELAQQQQLRQRQTTNATSATAQRRVIGSQPTATAADKFDPRIRDNTLHAVALRRAQELQKTQQIEQMTESYHIDSRSTKKLALPLGWQEAVDPASGDVYYWNENTQETVWERPGASKQVVEKADDKTPPEGQLEDGWEEVPEAASGDVYYWNRKTNETTWTRPAARSVSLAQALEAKAKLDGILKGCGNTSTKTSANVRPDAKTSIVQSSSLQRSYPAASAAASSGHKKRSQSSTDNTNKKHKRSGPSDGAIDPMDPTGSGGKWSDGLVEQGDQTSSALDTHSAAVIIAHNVKDDGKQFQTTDICEFLPDLDPPLVKEVYALIEKNKVRVS</sequence>